<protein>
    <submittedName>
        <fullName evidence="2">Uncharacterized protein</fullName>
    </submittedName>
</protein>
<name>A0A377CW64_ECOLX</name>
<dbReference type="Proteomes" id="UP000254052">
    <property type="component" value="Unassembled WGS sequence"/>
</dbReference>
<evidence type="ECO:0000313" key="3">
    <source>
        <dbReference type="Proteomes" id="UP000254052"/>
    </source>
</evidence>
<dbReference type="AlphaFoldDB" id="A0A377CW64"/>
<evidence type="ECO:0000313" key="2">
    <source>
        <dbReference type="EMBL" id="STM08278.1"/>
    </source>
</evidence>
<organism evidence="2 3">
    <name type="scientific">Escherichia coli</name>
    <dbReference type="NCBI Taxonomy" id="562"/>
    <lineage>
        <taxon>Bacteria</taxon>
        <taxon>Pseudomonadati</taxon>
        <taxon>Pseudomonadota</taxon>
        <taxon>Gammaproteobacteria</taxon>
        <taxon>Enterobacterales</taxon>
        <taxon>Enterobacteriaceae</taxon>
        <taxon>Escherichia</taxon>
    </lineage>
</organism>
<sequence length="69" mass="8378">MGFQAASKVYRHANTDEKQPQQQTFKWFDIALQRMTVFRACQQYARQKRAHRHRQADLFQQQTKAKHEE</sequence>
<evidence type="ECO:0000256" key="1">
    <source>
        <dbReference type="SAM" id="MobiDB-lite"/>
    </source>
</evidence>
<accession>A0A377CW64</accession>
<dbReference type="EMBL" id="UGED01000013">
    <property type="protein sequence ID" value="STM08278.1"/>
    <property type="molecule type" value="Genomic_DNA"/>
</dbReference>
<feature type="region of interest" description="Disordered" evidence="1">
    <location>
        <begin position="1"/>
        <end position="20"/>
    </location>
</feature>
<feature type="region of interest" description="Disordered" evidence="1">
    <location>
        <begin position="49"/>
        <end position="69"/>
    </location>
</feature>
<reference evidence="2 3" key="1">
    <citation type="submission" date="2018-06" db="EMBL/GenBank/DDBJ databases">
        <authorList>
            <consortium name="Pathogen Informatics"/>
            <person name="Doyle S."/>
        </authorList>
    </citation>
    <scope>NUCLEOTIDE SEQUENCE [LARGE SCALE GENOMIC DNA]</scope>
    <source>
        <strain evidence="2 3">NCTC9962</strain>
    </source>
</reference>
<proteinExistence type="predicted"/>
<gene>
    <name evidence="2" type="ORF">NCTC9962_05871</name>
</gene>